<keyword evidence="1" id="KW-0812">Transmembrane</keyword>
<evidence type="ECO:0000313" key="2">
    <source>
        <dbReference type="EMBL" id="OGE65671.1"/>
    </source>
</evidence>
<proteinExistence type="predicted"/>
<evidence type="ECO:0000256" key="1">
    <source>
        <dbReference type="SAM" id="Phobius"/>
    </source>
</evidence>
<dbReference type="AlphaFoldDB" id="A0A1F5MJX1"/>
<dbReference type="InterPro" id="IPR007165">
    <property type="entry name" value="Phage_holin_4_2"/>
</dbReference>
<gene>
    <name evidence="2" type="ORF">A3B49_03695</name>
</gene>
<protein>
    <recommendedName>
        <fullName evidence="4">Integral membrane protein</fullName>
    </recommendedName>
</protein>
<dbReference type="Proteomes" id="UP000178017">
    <property type="component" value="Unassembled WGS sequence"/>
</dbReference>
<feature type="transmembrane region" description="Helical" evidence="1">
    <location>
        <begin position="86"/>
        <end position="105"/>
    </location>
</feature>
<organism evidence="2 3">
    <name type="scientific">Candidatus Daviesbacteria bacterium RIFCSPLOWO2_01_FULL_40_24</name>
    <dbReference type="NCBI Taxonomy" id="1797787"/>
    <lineage>
        <taxon>Bacteria</taxon>
        <taxon>Candidatus Daviesiibacteriota</taxon>
    </lineage>
</organism>
<name>A0A1F5MJX1_9BACT</name>
<keyword evidence="1" id="KW-1133">Transmembrane helix</keyword>
<sequence>MKTLLRNYLINVLSLWAVAQIIPSLIFNGGLLGLAEAGFVFMIANFLLVPLMKILLLPLNLLTFGLFAWVANVLALYILMKTVNSFTLLPYFFPGANLGMLIIPATNLTTFQAVIVVSFLLAIITHFLHWLILKH</sequence>
<keyword evidence="1" id="KW-0472">Membrane</keyword>
<feature type="transmembrane region" description="Helical" evidence="1">
    <location>
        <begin position="111"/>
        <end position="133"/>
    </location>
</feature>
<dbReference type="EMBL" id="MFDO01000012">
    <property type="protein sequence ID" value="OGE65671.1"/>
    <property type="molecule type" value="Genomic_DNA"/>
</dbReference>
<comment type="caution">
    <text evidence="2">The sequence shown here is derived from an EMBL/GenBank/DDBJ whole genome shotgun (WGS) entry which is preliminary data.</text>
</comment>
<feature type="transmembrane region" description="Helical" evidence="1">
    <location>
        <begin position="12"/>
        <end position="35"/>
    </location>
</feature>
<evidence type="ECO:0008006" key="4">
    <source>
        <dbReference type="Google" id="ProtNLM"/>
    </source>
</evidence>
<reference evidence="2 3" key="1">
    <citation type="journal article" date="2016" name="Nat. Commun.">
        <title>Thousands of microbial genomes shed light on interconnected biogeochemical processes in an aquifer system.</title>
        <authorList>
            <person name="Anantharaman K."/>
            <person name="Brown C.T."/>
            <person name="Hug L.A."/>
            <person name="Sharon I."/>
            <person name="Castelle C.J."/>
            <person name="Probst A.J."/>
            <person name="Thomas B.C."/>
            <person name="Singh A."/>
            <person name="Wilkins M.J."/>
            <person name="Karaoz U."/>
            <person name="Brodie E.L."/>
            <person name="Williams K.H."/>
            <person name="Hubbard S.S."/>
            <person name="Banfield J.F."/>
        </authorList>
    </citation>
    <scope>NUCLEOTIDE SEQUENCE [LARGE SCALE GENOMIC DNA]</scope>
</reference>
<accession>A0A1F5MJX1</accession>
<feature type="transmembrane region" description="Helical" evidence="1">
    <location>
        <begin position="55"/>
        <end position="79"/>
    </location>
</feature>
<dbReference type="Pfam" id="PF04020">
    <property type="entry name" value="Phage_holin_4_2"/>
    <property type="match status" value="1"/>
</dbReference>
<evidence type="ECO:0000313" key="3">
    <source>
        <dbReference type="Proteomes" id="UP000178017"/>
    </source>
</evidence>